<proteinExistence type="inferred from homology"/>
<dbReference type="InterPro" id="IPR006127">
    <property type="entry name" value="ZnuA-like"/>
</dbReference>
<dbReference type="GO" id="GO:0030313">
    <property type="term" value="C:cell envelope"/>
    <property type="evidence" value="ECO:0007669"/>
    <property type="project" value="UniProtKB-SubCell"/>
</dbReference>
<evidence type="ECO:0000256" key="4">
    <source>
        <dbReference type="ARBA" id="ARBA00022729"/>
    </source>
</evidence>
<dbReference type="RefSeq" id="WP_034316800.1">
    <property type="nucleotide sequence ID" value="NZ_JOTP01000001.1"/>
</dbReference>
<dbReference type="InterPro" id="IPR050492">
    <property type="entry name" value="Bact_metal-bind_prot9"/>
</dbReference>
<keyword evidence="8" id="KW-1185">Reference proteome</keyword>
<evidence type="ECO:0000256" key="5">
    <source>
        <dbReference type="RuleBase" id="RU003512"/>
    </source>
</evidence>
<dbReference type="Proteomes" id="UP000028091">
    <property type="component" value="Unassembled WGS sequence"/>
</dbReference>
<keyword evidence="2 5" id="KW-0813">Transport</keyword>
<dbReference type="GO" id="GO:0046872">
    <property type="term" value="F:metal ion binding"/>
    <property type="evidence" value="ECO:0007669"/>
    <property type="project" value="UniProtKB-KW"/>
</dbReference>
<feature type="signal peptide" evidence="6">
    <location>
        <begin position="1"/>
        <end position="20"/>
    </location>
</feature>
<reference evidence="7 8" key="1">
    <citation type="submission" date="2012-09" db="EMBL/GenBank/DDBJ databases">
        <title>Genome Sequence of Bacillus sp. DW5-4.</title>
        <authorList>
            <person name="Lai Q."/>
            <person name="Liu Y."/>
            <person name="Shao Z."/>
        </authorList>
    </citation>
    <scope>NUCLEOTIDE SEQUENCE [LARGE SCALE GENOMIC DNA]</scope>
    <source>
        <strain evidence="7 8">DW5-4</strain>
    </source>
</reference>
<dbReference type="GO" id="GO:0030001">
    <property type="term" value="P:metal ion transport"/>
    <property type="evidence" value="ECO:0007669"/>
    <property type="project" value="InterPro"/>
</dbReference>
<accession>A0A081LFV1</accession>
<dbReference type="InterPro" id="IPR006128">
    <property type="entry name" value="Lipoprotein_PsaA-like"/>
</dbReference>
<dbReference type="Gene3D" id="3.40.50.1980">
    <property type="entry name" value="Nitrogenase molybdenum iron protein domain"/>
    <property type="match status" value="2"/>
</dbReference>
<dbReference type="eggNOG" id="COG0803">
    <property type="taxonomic scope" value="Bacteria"/>
</dbReference>
<keyword evidence="4 6" id="KW-0732">Signal</keyword>
<gene>
    <name evidence="7" type="ORF">BA70_00620</name>
</gene>
<dbReference type="OrthoDB" id="9793396at2"/>
<evidence type="ECO:0000313" key="7">
    <source>
        <dbReference type="EMBL" id="KEP28127.1"/>
    </source>
</evidence>
<comment type="caution">
    <text evidence="7">The sequence shown here is derived from an EMBL/GenBank/DDBJ whole genome shotgun (WGS) entry which is preliminary data.</text>
</comment>
<dbReference type="Pfam" id="PF01297">
    <property type="entry name" value="ZnuA"/>
    <property type="match status" value="1"/>
</dbReference>
<dbReference type="PANTHER" id="PTHR42953">
    <property type="entry name" value="HIGH-AFFINITY ZINC UPTAKE SYSTEM PROTEIN ZNUA-RELATED"/>
    <property type="match status" value="1"/>
</dbReference>
<dbReference type="SUPFAM" id="SSF53807">
    <property type="entry name" value="Helical backbone' metal receptor"/>
    <property type="match status" value="1"/>
</dbReference>
<dbReference type="EMBL" id="JOTP01000001">
    <property type="protein sequence ID" value="KEP28127.1"/>
    <property type="molecule type" value="Genomic_DNA"/>
</dbReference>
<dbReference type="PRINTS" id="PR00691">
    <property type="entry name" value="ADHESINB"/>
</dbReference>
<keyword evidence="3" id="KW-0479">Metal-binding</keyword>
<protein>
    <submittedName>
        <fullName evidence="7">Manganese ABC transporter substrate-binding protein</fullName>
    </submittedName>
</protein>
<organism evidence="7 8">
    <name type="scientific">Bacillus zhangzhouensis</name>
    <dbReference type="NCBI Taxonomy" id="1178540"/>
    <lineage>
        <taxon>Bacteria</taxon>
        <taxon>Bacillati</taxon>
        <taxon>Bacillota</taxon>
        <taxon>Bacilli</taxon>
        <taxon>Bacillales</taxon>
        <taxon>Bacillaceae</taxon>
        <taxon>Bacillus</taxon>
    </lineage>
</organism>
<dbReference type="PANTHER" id="PTHR42953:SF1">
    <property type="entry name" value="METAL-BINDING PROTEIN HI_0362-RELATED"/>
    <property type="match status" value="1"/>
</dbReference>
<comment type="similarity">
    <text evidence="5">Belongs to the bacterial solute-binding protein 9 family.</text>
</comment>
<dbReference type="GO" id="GO:0007155">
    <property type="term" value="P:cell adhesion"/>
    <property type="evidence" value="ECO:0007669"/>
    <property type="project" value="InterPro"/>
</dbReference>
<evidence type="ECO:0000256" key="1">
    <source>
        <dbReference type="ARBA" id="ARBA00004196"/>
    </source>
</evidence>
<dbReference type="PROSITE" id="PS51257">
    <property type="entry name" value="PROKAR_LIPOPROTEIN"/>
    <property type="match status" value="1"/>
</dbReference>
<dbReference type="PRINTS" id="PR00690">
    <property type="entry name" value="ADHESNFAMILY"/>
</dbReference>
<comment type="subcellular location">
    <subcellularLocation>
        <location evidence="1">Cell envelope</location>
    </subcellularLocation>
</comment>
<name>A0A081LFV1_9BACI</name>
<evidence type="ECO:0000313" key="8">
    <source>
        <dbReference type="Proteomes" id="UP000028091"/>
    </source>
</evidence>
<dbReference type="AlphaFoldDB" id="A0A081LFV1"/>
<feature type="chain" id="PRO_5038792123" evidence="6">
    <location>
        <begin position="21"/>
        <end position="312"/>
    </location>
</feature>
<evidence type="ECO:0000256" key="6">
    <source>
        <dbReference type="SAM" id="SignalP"/>
    </source>
</evidence>
<dbReference type="InterPro" id="IPR006129">
    <property type="entry name" value="AdhesinB"/>
</dbReference>
<sequence length="312" mass="34736">MKKVFVIRLTAVFIALMVIAGCSTQQNNSGKDDGKLKVVTTYSILYDIVKEVGGQHVSIHSIVPIGTDPHEFDPLPKDVQHTTDADLILYNGLNLETGNGWFQKLLESSGKNGNDAPVAELSKGVKVKHLSSKGLESQQDPHAWLNVENGIIYAQNARDALIQADPEHKEDYEKNADAYIKKLQALHHEAKDKFNQLPKNKKLLVTSEGAFKYFADAYGLKAGYIWEINTENEGTPGQMKRIIHFVKDHQVPALFLETSVDKRSLESLSEETGVPIKGKVFTDSIGKKGEDGDSYYKMMKWNIDTIYKGLSS</sequence>
<evidence type="ECO:0000256" key="3">
    <source>
        <dbReference type="ARBA" id="ARBA00022723"/>
    </source>
</evidence>
<dbReference type="CDD" id="cd01137">
    <property type="entry name" value="PsaA"/>
    <property type="match status" value="1"/>
</dbReference>
<evidence type="ECO:0000256" key="2">
    <source>
        <dbReference type="ARBA" id="ARBA00022448"/>
    </source>
</evidence>